<dbReference type="PROSITE" id="PS50181">
    <property type="entry name" value="FBOX"/>
    <property type="match status" value="1"/>
</dbReference>
<evidence type="ECO:0000259" key="1">
    <source>
        <dbReference type="PROSITE" id="PS50181"/>
    </source>
</evidence>
<feature type="domain" description="F-box" evidence="1">
    <location>
        <begin position="1"/>
        <end position="44"/>
    </location>
</feature>
<sequence>MDLPTEIWEEIILQCSPSDWIQVVRVSSKFRDISTPLIYEYIKIEDNLVKITKCFKSLVKNPIAADSVKILWLEWSSPSQTSSCPLQAFFQLHLDALSALHNLQILGYLPPPPYSQAADAILTRCTFPHLLEVTLCPSSIHANMSFIRRHSQTLWSISVMPWNIIEKGEDSITLDAEFPALEVISLPTKTTIPFLRTTSIPLLAGISLVDVEMSTIDEITSAIRESCERSGMKDLVFEMMLRTPILRPRIFQMISSQLSNLVALSIECTSVLLHGRNRAIDVEGFARGLSMLSRIEQFSWFQRSRRKYPPYDDEVHRDVIRMASRCPSLRLCMIPYGQQWKRIVDDIWVPKDSTLEAAQWLFDRLRSPNGYPELILHMETYSGSNPEVNKAISVFSAEEGDHRAVPILRVGKELGFWNLTAFESEIVADGSVY</sequence>
<organism evidence="2 3">
    <name type="scientific">Moniliophthora roreri</name>
    <name type="common">Frosty pod rot fungus</name>
    <name type="synonym">Monilia roreri</name>
    <dbReference type="NCBI Taxonomy" id="221103"/>
    <lineage>
        <taxon>Eukaryota</taxon>
        <taxon>Fungi</taxon>
        <taxon>Dikarya</taxon>
        <taxon>Basidiomycota</taxon>
        <taxon>Agaricomycotina</taxon>
        <taxon>Agaricomycetes</taxon>
        <taxon>Agaricomycetidae</taxon>
        <taxon>Agaricales</taxon>
        <taxon>Marasmiineae</taxon>
        <taxon>Marasmiaceae</taxon>
        <taxon>Moniliophthora</taxon>
    </lineage>
</organism>
<dbReference type="EMBL" id="LATX01002121">
    <property type="protein sequence ID" value="KTB34105.1"/>
    <property type="molecule type" value="Genomic_DNA"/>
</dbReference>
<accession>A0A0W0FCR3</accession>
<name>A0A0W0FCR3_MONRR</name>
<dbReference type="Pfam" id="PF00646">
    <property type="entry name" value="F-box"/>
    <property type="match status" value="1"/>
</dbReference>
<dbReference type="AlphaFoldDB" id="A0A0W0FCR3"/>
<gene>
    <name evidence="2" type="ORF">WG66_13311</name>
</gene>
<proteinExistence type="predicted"/>
<protein>
    <recommendedName>
        <fullName evidence="1">F-box domain-containing protein</fullName>
    </recommendedName>
</protein>
<dbReference type="InterPro" id="IPR001810">
    <property type="entry name" value="F-box_dom"/>
</dbReference>
<evidence type="ECO:0000313" key="3">
    <source>
        <dbReference type="Proteomes" id="UP000054988"/>
    </source>
</evidence>
<dbReference type="Proteomes" id="UP000054988">
    <property type="component" value="Unassembled WGS sequence"/>
</dbReference>
<reference evidence="2 3" key="1">
    <citation type="submission" date="2015-12" db="EMBL/GenBank/DDBJ databases">
        <title>Draft genome sequence of Moniliophthora roreri, the causal agent of frosty pod rot of cacao.</title>
        <authorList>
            <person name="Aime M.C."/>
            <person name="Diaz-Valderrama J.R."/>
            <person name="Kijpornyongpan T."/>
            <person name="Phillips-Mora W."/>
        </authorList>
    </citation>
    <scope>NUCLEOTIDE SEQUENCE [LARGE SCALE GENOMIC DNA]</scope>
    <source>
        <strain evidence="2 3">MCA 2952</strain>
    </source>
</reference>
<comment type="caution">
    <text evidence="2">The sequence shown here is derived from an EMBL/GenBank/DDBJ whole genome shotgun (WGS) entry which is preliminary data.</text>
</comment>
<dbReference type="CDD" id="cd09917">
    <property type="entry name" value="F-box_SF"/>
    <property type="match status" value="1"/>
</dbReference>
<evidence type="ECO:0000313" key="2">
    <source>
        <dbReference type="EMBL" id="KTB34105.1"/>
    </source>
</evidence>